<accession>A0A3P6REW4</accession>
<evidence type="ECO:0000256" key="1">
    <source>
        <dbReference type="SAM" id="MobiDB-lite"/>
    </source>
</evidence>
<protein>
    <submittedName>
        <fullName evidence="2">Uncharacterized protein</fullName>
    </submittedName>
</protein>
<evidence type="ECO:0000313" key="2">
    <source>
        <dbReference type="EMBL" id="VDK54373.1"/>
    </source>
</evidence>
<dbReference type="AlphaFoldDB" id="A0A3P6REW4"/>
<feature type="compositionally biased region" description="Polar residues" evidence="1">
    <location>
        <begin position="27"/>
        <end position="42"/>
    </location>
</feature>
<dbReference type="Proteomes" id="UP000281553">
    <property type="component" value="Unassembled WGS sequence"/>
</dbReference>
<organism evidence="2 3">
    <name type="scientific">Dibothriocephalus latus</name>
    <name type="common">Fish tapeworm</name>
    <name type="synonym">Diphyllobothrium latum</name>
    <dbReference type="NCBI Taxonomy" id="60516"/>
    <lineage>
        <taxon>Eukaryota</taxon>
        <taxon>Metazoa</taxon>
        <taxon>Spiralia</taxon>
        <taxon>Lophotrochozoa</taxon>
        <taxon>Platyhelminthes</taxon>
        <taxon>Cestoda</taxon>
        <taxon>Eucestoda</taxon>
        <taxon>Diphyllobothriidea</taxon>
        <taxon>Diphyllobothriidae</taxon>
        <taxon>Dibothriocephalus</taxon>
    </lineage>
</organism>
<evidence type="ECO:0000313" key="3">
    <source>
        <dbReference type="Proteomes" id="UP000281553"/>
    </source>
</evidence>
<gene>
    <name evidence="2" type="ORF">DILT_LOCUS2022</name>
</gene>
<feature type="region of interest" description="Disordered" evidence="1">
    <location>
        <begin position="1"/>
        <end position="42"/>
    </location>
</feature>
<dbReference type="EMBL" id="UYRU01019280">
    <property type="protein sequence ID" value="VDK54373.1"/>
    <property type="molecule type" value="Genomic_DNA"/>
</dbReference>
<reference evidence="2 3" key="1">
    <citation type="submission" date="2018-11" db="EMBL/GenBank/DDBJ databases">
        <authorList>
            <consortium name="Pathogen Informatics"/>
        </authorList>
    </citation>
    <scope>NUCLEOTIDE SEQUENCE [LARGE SCALE GENOMIC DNA]</scope>
</reference>
<feature type="non-terminal residue" evidence="2">
    <location>
        <position position="42"/>
    </location>
</feature>
<sequence>MVDLHPTCHSSDPDDLSGPLVGGQFASPITQDQLQPSGSLCV</sequence>
<proteinExistence type="predicted"/>
<name>A0A3P6REW4_DIBLA</name>
<keyword evidence="3" id="KW-1185">Reference proteome</keyword>